<proteinExistence type="predicted"/>
<dbReference type="Proteomes" id="UP000245946">
    <property type="component" value="Unassembled WGS sequence"/>
</dbReference>
<feature type="region of interest" description="Disordered" evidence="1">
    <location>
        <begin position="26"/>
        <end position="65"/>
    </location>
</feature>
<name>A0A316ZFF1_9BASI</name>
<evidence type="ECO:0000256" key="1">
    <source>
        <dbReference type="SAM" id="MobiDB-lite"/>
    </source>
</evidence>
<gene>
    <name evidence="2" type="ORF">FA09DRAFT_217550</name>
</gene>
<evidence type="ECO:0000313" key="3">
    <source>
        <dbReference type="Proteomes" id="UP000245946"/>
    </source>
</evidence>
<sequence length="103" mass="10701">MEAGAAPSICMLPAAPAALPKARRACTRGSGEGWGSAARSTARMKAASAQKSRRGDGRGTRLEPSCTRGARLRRGPILSRALLPPCSLWRTACSAVQQALARA</sequence>
<organism evidence="2 3">
    <name type="scientific">Tilletiopsis washingtonensis</name>
    <dbReference type="NCBI Taxonomy" id="58919"/>
    <lineage>
        <taxon>Eukaryota</taxon>
        <taxon>Fungi</taxon>
        <taxon>Dikarya</taxon>
        <taxon>Basidiomycota</taxon>
        <taxon>Ustilaginomycotina</taxon>
        <taxon>Exobasidiomycetes</taxon>
        <taxon>Entylomatales</taxon>
        <taxon>Entylomatales incertae sedis</taxon>
        <taxon>Tilletiopsis</taxon>
    </lineage>
</organism>
<dbReference type="EMBL" id="KZ819287">
    <property type="protein sequence ID" value="PWN99748.1"/>
    <property type="molecule type" value="Genomic_DNA"/>
</dbReference>
<protein>
    <submittedName>
        <fullName evidence="2">Uncharacterized protein</fullName>
    </submittedName>
</protein>
<dbReference type="RefSeq" id="XP_025600027.1">
    <property type="nucleotide sequence ID" value="XM_025739533.1"/>
</dbReference>
<accession>A0A316ZFF1</accession>
<dbReference type="AlphaFoldDB" id="A0A316ZFF1"/>
<evidence type="ECO:0000313" key="2">
    <source>
        <dbReference type="EMBL" id="PWN99748.1"/>
    </source>
</evidence>
<reference evidence="2 3" key="1">
    <citation type="journal article" date="2018" name="Mol. Biol. Evol.">
        <title>Broad Genomic Sampling Reveals a Smut Pathogenic Ancestry of the Fungal Clade Ustilaginomycotina.</title>
        <authorList>
            <person name="Kijpornyongpan T."/>
            <person name="Mondo S.J."/>
            <person name="Barry K."/>
            <person name="Sandor L."/>
            <person name="Lee J."/>
            <person name="Lipzen A."/>
            <person name="Pangilinan J."/>
            <person name="LaButti K."/>
            <person name="Hainaut M."/>
            <person name="Henrissat B."/>
            <person name="Grigoriev I.V."/>
            <person name="Spatafora J.W."/>
            <person name="Aime M.C."/>
        </authorList>
    </citation>
    <scope>NUCLEOTIDE SEQUENCE [LARGE SCALE GENOMIC DNA]</scope>
    <source>
        <strain evidence="2 3">MCA 4186</strain>
    </source>
</reference>
<dbReference type="GeneID" id="37267079"/>
<keyword evidence="3" id="KW-1185">Reference proteome</keyword>